<dbReference type="PANTHER" id="PTHR15108">
    <property type="entry name" value="N-ACYLGLUCOSAMINE-2-EPIMERASE"/>
    <property type="match status" value="1"/>
</dbReference>
<protein>
    <recommendedName>
        <fullName evidence="4">Cellobiose 2-epimerase</fullName>
        <shortName evidence="4">CE</shortName>
        <ecNumber evidence="4">5.1.3.11</ecNumber>
    </recommendedName>
</protein>
<dbReference type="EC" id="5.1.3.11" evidence="4"/>
<accession>A9AYF3</accession>
<dbReference type="HAMAP" id="MF_00929">
    <property type="entry name" value="Cellobiose_2_epim"/>
    <property type="match status" value="1"/>
</dbReference>
<reference evidence="5 6" key="1">
    <citation type="journal article" date="2011" name="Stand. Genomic Sci.">
        <title>Complete genome sequence of the filamentous gliding predatory bacterium Herpetosiphon aurantiacus type strain (114-95(T)).</title>
        <authorList>
            <person name="Kiss H."/>
            <person name="Nett M."/>
            <person name="Domin N."/>
            <person name="Martin K."/>
            <person name="Maresca J.A."/>
            <person name="Copeland A."/>
            <person name="Lapidus A."/>
            <person name="Lucas S."/>
            <person name="Berry K.W."/>
            <person name="Glavina Del Rio T."/>
            <person name="Dalin E."/>
            <person name="Tice H."/>
            <person name="Pitluck S."/>
            <person name="Richardson P."/>
            <person name="Bruce D."/>
            <person name="Goodwin L."/>
            <person name="Han C."/>
            <person name="Detter J.C."/>
            <person name="Schmutz J."/>
            <person name="Brettin T."/>
            <person name="Land M."/>
            <person name="Hauser L."/>
            <person name="Kyrpides N.C."/>
            <person name="Ivanova N."/>
            <person name="Goker M."/>
            <person name="Woyke T."/>
            <person name="Klenk H.P."/>
            <person name="Bryant D.A."/>
        </authorList>
    </citation>
    <scope>NUCLEOTIDE SEQUENCE [LARGE SCALE GENOMIC DNA]</scope>
    <source>
        <strain evidence="6">ATCC 23779 / DSM 785 / 114-95</strain>
    </source>
</reference>
<dbReference type="eggNOG" id="COG2942">
    <property type="taxonomic scope" value="Bacteria"/>
</dbReference>
<gene>
    <name evidence="5" type="ordered locus">Haur_0887</name>
</gene>
<evidence type="ECO:0000256" key="1">
    <source>
        <dbReference type="ARBA" id="ARBA00001470"/>
    </source>
</evidence>
<comment type="similarity">
    <text evidence="2">Belongs to the N-acylglucosamine 2-epimerase family.</text>
</comment>
<proteinExistence type="inferred from homology"/>
<dbReference type="Pfam" id="PF07221">
    <property type="entry name" value="GlcNAc_2-epim"/>
    <property type="match status" value="1"/>
</dbReference>
<dbReference type="HOGENOM" id="CLU_046651_3_0_0"/>
<dbReference type="InterPro" id="IPR028584">
    <property type="entry name" value="Cellobiose_2_epim"/>
</dbReference>
<dbReference type="Proteomes" id="UP000000787">
    <property type="component" value="Chromosome"/>
</dbReference>
<dbReference type="BioCyc" id="HAUR316274:GHYA-901-MONOMER"/>
<evidence type="ECO:0000256" key="3">
    <source>
        <dbReference type="ARBA" id="ARBA00023235"/>
    </source>
</evidence>
<dbReference type="STRING" id="316274.Haur_0887"/>
<evidence type="ECO:0000313" key="5">
    <source>
        <dbReference type="EMBL" id="ABX03535.1"/>
    </source>
</evidence>
<dbReference type="InterPro" id="IPR008928">
    <property type="entry name" value="6-hairpin_glycosidase_sf"/>
</dbReference>
<keyword evidence="3 4" id="KW-0413">Isomerase</keyword>
<dbReference type="AlphaFoldDB" id="A9AYF3"/>
<dbReference type="SUPFAM" id="SSF48208">
    <property type="entry name" value="Six-hairpin glycosidases"/>
    <property type="match status" value="1"/>
</dbReference>
<comment type="function">
    <text evidence="4">Catalyzes the reversible epimerization of cellobiose to 4-O-beta-D-glucopyranosyl-D-mannose (Glc-Man).</text>
</comment>
<comment type="catalytic activity">
    <reaction evidence="1 4">
        <text>D-cellobiose = beta-D-glucosyl-(1-&gt;4)-D-mannopyranose</text>
        <dbReference type="Rhea" id="RHEA:23384"/>
        <dbReference type="ChEBI" id="CHEBI:17057"/>
        <dbReference type="ChEBI" id="CHEBI:47931"/>
        <dbReference type="EC" id="5.1.3.11"/>
    </reaction>
</comment>
<name>A9AYF3_HERA2</name>
<sequence>MANLVDGGFDHGLREMWQAQFRDEVLGNILPFWANHTLDHEHGGFYGGLTNDLTIHNEFPRSAVLCGRILWTFACAYRMLGDPRDLAVAEYAYAYLKQAFWDQTYGGLYWSIDANGQPLADHKQTYAQSFAIYGLAEYVRATGDQSALELAQTLFHLIENHAFDAVYGGYIEGCDRVWQPLGDSRLSKLEPEARKTMNTMLHMMEAYANLLRVWDVADVRQQLASLIEACCEHIIDPVQGRFHLFFDDQWNHHEHGISYGHDIEGSWLLMEAAHVLGDEHLIAKAETLAIGMADAVYRNGRHADGSIIHERAPDGSINLERHWWPQAEAVVGFYNAYQATGKPEFAQAAYDSWNFIQRYFIDHDHGDWFKILDAQNQPLGAIPKVGPWECPYHHARVCFEMIERLAEHNVSVQMRG</sequence>
<dbReference type="KEGG" id="hau:Haur_0887"/>
<dbReference type="InParanoid" id="A9AYF3"/>
<evidence type="ECO:0000256" key="2">
    <source>
        <dbReference type="ARBA" id="ARBA00008558"/>
    </source>
</evidence>
<evidence type="ECO:0000256" key="4">
    <source>
        <dbReference type="HAMAP-Rule" id="MF_00929"/>
    </source>
</evidence>
<dbReference type="BRENDA" id="5.1.3.11">
    <property type="organism ID" value="2656"/>
</dbReference>
<dbReference type="InterPro" id="IPR012341">
    <property type="entry name" value="6hp_glycosidase-like_sf"/>
</dbReference>
<dbReference type="Gene3D" id="1.50.10.10">
    <property type="match status" value="1"/>
</dbReference>
<dbReference type="EMBL" id="CP000875">
    <property type="protein sequence ID" value="ABX03535.1"/>
    <property type="molecule type" value="Genomic_DNA"/>
</dbReference>
<dbReference type="InterPro" id="IPR010819">
    <property type="entry name" value="AGE/CE"/>
</dbReference>
<evidence type="ECO:0000313" key="6">
    <source>
        <dbReference type="Proteomes" id="UP000000787"/>
    </source>
</evidence>
<keyword evidence="6" id="KW-1185">Reference proteome</keyword>
<organism evidence="5 6">
    <name type="scientific">Herpetosiphon aurantiacus (strain ATCC 23779 / DSM 785 / 114-95)</name>
    <dbReference type="NCBI Taxonomy" id="316274"/>
    <lineage>
        <taxon>Bacteria</taxon>
        <taxon>Bacillati</taxon>
        <taxon>Chloroflexota</taxon>
        <taxon>Chloroflexia</taxon>
        <taxon>Herpetosiphonales</taxon>
        <taxon>Herpetosiphonaceae</taxon>
        <taxon>Herpetosiphon</taxon>
    </lineage>
</organism>
<dbReference type="GO" id="GO:0047736">
    <property type="term" value="F:cellobiose epimerase activity"/>
    <property type="evidence" value="ECO:0007669"/>
    <property type="project" value="UniProtKB-UniRule"/>
</dbReference>
<dbReference type="GO" id="GO:0005975">
    <property type="term" value="P:carbohydrate metabolic process"/>
    <property type="evidence" value="ECO:0007669"/>
    <property type="project" value="InterPro"/>
</dbReference>
<comment type="similarity">
    <text evidence="4">Belongs to the cellobiose 2-epimerase family.</text>
</comment>